<reference evidence="1 2" key="1">
    <citation type="submission" date="2020-12" db="EMBL/GenBank/DDBJ databases">
        <authorList>
            <person name="Zheng R.K."/>
            <person name="Sun C.M."/>
        </authorList>
    </citation>
    <scope>NUCLEOTIDE SEQUENCE [LARGE SCALE GENOMIC DNA]</scope>
    <source>
        <strain evidence="1 2">ZRK001</strain>
    </source>
</reference>
<dbReference type="AlphaFoldDB" id="A0A7T7HHH5"/>
<gene>
    <name evidence="1" type="ORF">JET14_13185</name>
</gene>
<evidence type="ECO:0000313" key="2">
    <source>
        <dbReference type="Proteomes" id="UP000596083"/>
    </source>
</evidence>
<dbReference type="KEGG" id="mlut:JET14_13185"/>
<evidence type="ECO:0000313" key="1">
    <source>
        <dbReference type="EMBL" id="QQM29281.1"/>
    </source>
</evidence>
<protein>
    <submittedName>
        <fullName evidence="1">Uncharacterized protein</fullName>
    </submittedName>
</protein>
<organism evidence="1 2">
    <name type="scientific">Martelella lutilitoris</name>
    <dbReference type="NCBI Taxonomy" id="2583532"/>
    <lineage>
        <taxon>Bacteria</taxon>
        <taxon>Pseudomonadati</taxon>
        <taxon>Pseudomonadota</taxon>
        <taxon>Alphaproteobacteria</taxon>
        <taxon>Hyphomicrobiales</taxon>
        <taxon>Aurantimonadaceae</taxon>
        <taxon>Martelella</taxon>
    </lineage>
</organism>
<dbReference type="Proteomes" id="UP000596083">
    <property type="component" value="Chromosome"/>
</dbReference>
<proteinExistence type="predicted"/>
<name>A0A7T7HHH5_9HYPH</name>
<dbReference type="EMBL" id="CP066786">
    <property type="protein sequence ID" value="QQM29281.1"/>
    <property type="molecule type" value="Genomic_DNA"/>
</dbReference>
<accession>A0A7T7HHH5</accession>
<dbReference type="RefSeq" id="WP_200334102.1">
    <property type="nucleotide sequence ID" value="NZ_CP066786.1"/>
</dbReference>
<sequence length="702" mass="75946">MAWTSDRTGASIDAQLDKVDQKADQAALDAGLAEKANVTALTAHTGATDNPHGTTKAQIGLGDVANLAPSAMPISSAQQKALDDNARETETATIRFLLNDGVPGWVAAFVSKAGVIGGWKDRAGTFMMRTFRTPMNETSDLPDSSAMTPLAKDMAGKTAIGVLGSGQTFIHDILAKMRRSPPSDLPDNNRGTAILRDKSGKVSLSQKSDGSLFVWRFTDETIKYLAKVLADKLNVNGQLFSGVPGYNHRSFDADHYLITMPTMFGPVDVVYPKSGTGLAFAATNDYFIILSCSGQSNTLDGGGFPDLYGYATKGIYDRHRAFEPDGHRHFGDGSGSPAPWQSGDITALAPAGRDFEQGGINQWTPDVIQFSAIANDQYAQRAQQIYVQVTTAEGGTPLIEYLPGTTKGDSIQGSVEETATMIQSVYGRKSIMYSHFLIGHENETHTGYDSYSDVLTAFVNYVCGFGEDLPGNVEAGVRPKVLAYQPNDATTEALGDIKASALETLSLSFTNPDLVCIGPVYHERTTDDGIHMVGKFMTAELFAHVHDIIRDGGDYKPLHAKRDGSGNIVSAIRTGTTIEIIIEGPNGILEFDQDWLNFALESHGLKYVDDTSSASIAAVELYSYRSYQDRKIIITLDQEPTGTNPKIVISGVENTTDEGHPGGMTDIYVTGRPSFWHPYFPQYTTSHIRHYLCRDIVPVTTA</sequence>